<protein>
    <submittedName>
        <fullName evidence="1">Uncharacterized protein</fullName>
    </submittedName>
</protein>
<organism evidence="1">
    <name type="scientific">marine sediment metagenome</name>
    <dbReference type="NCBI Taxonomy" id="412755"/>
    <lineage>
        <taxon>unclassified sequences</taxon>
        <taxon>metagenomes</taxon>
        <taxon>ecological metagenomes</taxon>
    </lineage>
</organism>
<gene>
    <name evidence="1" type="ORF">S01H1_06524</name>
</gene>
<sequence>MNQPQKIPLTRQFQFRLTIEEWMAIEFERVTLQYSVLLDVIENVHFYGIDGLIQRESQKISPFHFYLVDGQNDKFLIIIFSIPIFQALDSIALQTCMEYFASVTQKVFCDKKSVSEAEISAFSDIKNLPIIRSQNTEIIPFEDFTEKIELQLRMKVRLGLQIFPTSKIQEDISNESLQNLSEIRKAKSALVTIQSNLRE</sequence>
<feature type="non-terminal residue" evidence="1">
    <location>
        <position position="199"/>
    </location>
</feature>
<evidence type="ECO:0000313" key="1">
    <source>
        <dbReference type="EMBL" id="GAF81750.1"/>
    </source>
</evidence>
<comment type="caution">
    <text evidence="1">The sequence shown here is derived from an EMBL/GenBank/DDBJ whole genome shotgun (WGS) entry which is preliminary data.</text>
</comment>
<dbReference type="EMBL" id="BARS01003364">
    <property type="protein sequence ID" value="GAF81750.1"/>
    <property type="molecule type" value="Genomic_DNA"/>
</dbReference>
<dbReference type="AlphaFoldDB" id="X0U002"/>
<name>X0U002_9ZZZZ</name>
<reference evidence="1" key="1">
    <citation type="journal article" date="2014" name="Front. Microbiol.">
        <title>High frequency of phylogenetically diverse reductive dehalogenase-homologous genes in deep subseafloor sedimentary metagenomes.</title>
        <authorList>
            <person name="Kawai M."/>
            <person name="Futagami T."/>
            <person name="Toyoda A."/>
            <person name="Takaki Y."/>
            <person name="Nishi S."/>
            <person name="Hori S."/>
            <person name="Arai W."/>
            <person name="Tsubouchi T."/>
            <person name="Morono Y."/>
            <person name="Uchiyama I."/>
            <person name="Ito T."/>
            <person name="Fujiyama A."/>
            <person name="Inagaki F."/>
            <person name="Takami H."/>
        </authorList>
    </citation>
    <scope>NUCLEOTIDE SEQUENCE</scope>
    <source>
        <strain evidence="1">Expedition CK06-06</strain>
    </source>
</reference>
<proteinExistence type="predicted"/>
<accession>X0U002</accession>